<organism evidence="1 2">
    <name type="scientific">Pomacea canaliculata</name>
    <name type="common">Golden apple snail</name>
    <dbReference type="NCBI Taxonomy" id="400727"/>
    <lineage>
        <taxon>Eukaryota</taxon>
        <taxon>Metazoa</taxon>
        <taxon>Spiralia</taxon>
        <taxon>Lophotrochozoa</taxon>
        <taxon>Mollusca</taxon>
        <taxon>Gastropoda</taxon>
        <taxon>Caenogastropoda</taxon>
        <taxon>Architaenioglossa</taxon>
        <taxon>Ampullarioidea</taxon>
        <taxon>Ampullariidae</taxon>
        <taxon>Pomacea</taxon>
    </lineage>
</organism>
<comment type="caution">
    <text evidence="1">The sequence shown here is derived from an EMBL/GenBank/DDBJ whole genome shotgun (WGS) entry which is preliminary data.</text>
</comment>
<protein>
    <submittedName>
        <fullName evidence="1">Uncharacterized protein</fullName>
    </submittedName>
</protein>
<gene>
    <name evidence="1" type="ORF">C0Q70_03163</name>
</gene>
<dbReference type="AlphaFoldDB" id="A0A2T7PRZ5"/>
<sequence>MGSSPPPQYKGGKVVMQLPDAPGYLDSFKYTKMEGLVLWEGLVHTGGSGAEEGLVRRGGSVQEEGLMPVELGSGARRAWCLARVRCPEGLVPSEGQVPGGPGA</sequence>
<dbReference type="EMBL" id="PZQS01000002">
    <property type="protein sequence ID" value="PVD36188.1"/>
    <property type="molecule type" value="Genomic_DNA"/>
</dbReference>
<reference evidence="1 2" key="1">
    <citation type="submission" date="2018-04" db="EMBL/GenBank/DDBJ databases">
        <title>The genome of golden apple snail Pomacea canaliculata provides insight into stress tolerance and invasive adaptation.</title>
        <authorList>
            <person name="Liu C."/>
            <person name="Liu B."/>
            <person name="Ren Y."/>
            <person name="Zhang Y."/>
            <person name="Wang H."/>
            <person name="Li S."/>
            <person name="Jiang F."/>
            <person name="Yin L."/>
            <person name="Zhang G."/>
            <person name="Qian W."/>
            <person name="Fan W."/>
        </authorList>
    </citation>
    <scope>NUCLEOTIDE SEQUENCE [LARGE SCALE GENOMIC DNA]</scope>
    <source>
        <strain evidence="1">SZHN2017</strain>
        <tissue evidence="1">Muscle</tissue>
    </source>
</reference>
<evidence type="ECO:0000313" key="2">
    <source>
        <dbReference type="Proteomes" id="UP000245119"/>
    </source>
</evidence>
<keyword evidence="2" id="KW-1185">Reference proteome</keyword>
<accession>A0A2T7PRZ5</accession>
<evidence type="ECO:0000313" key="1">
    <source>
        <dbReference type="EMBL" id="PVD36188.1"/>
    </source>
</evidence>
<proteinExistence type="predicted"/>
<dbReference type="Proteomes" id="UP000245119">
    <property type="component" value="Linkage Group LG2"/>
</dbReference>
<name>A0A2T7PRZ5_POMCA</name>